<evidence type="ECO:0000256" key="2">
    <source>
        <dbReference type="ARBA" id="ARBA00022692"/>
    </source>
</evidence>
<dbReference type="InterPro" id="IPR003593">
    <property type="entry name" value="AAA+_ATPase"/>
</dbReference>
<evidence type="ECO:0000259" key="9">
    <source>
        <dbReference type="PROSITE" id="PS50929"/>
    </source>
</evidence>
<evidence type="ECO:0000259" key="8">
    <source>
        <dbReference type="PROSITE" id="PS50893"/>
    </source>
</evidence>
<dbReference type="EMBL" id="JAUDCG010000018">
    <property type="protein sequence ID" value="MDM8157086.1"/>
    <property type="molecule type" value="Genomic_DNA"/>
</dbReference>
<evidence type="ECO:0000313" key="10">
    <source>
        <dbReference type="EMBL" id="MDM8157086.1"/>
    </source>
</evidence>
<dbReference type="PROSITE" id="PS00211">
    <property type="entry name" value="ABC_TRANSPORTER_1"/>
    <property type="match status" value="1"/>
</dbReference>
<dbReference type="InterPro" id="IPR039421">
    <property type="entry name" value="Type_1_exporter"/>
</dbReference>
<feature type="transmembrane region" description="Helical" evidence="7">
    <location>
        <begin position="20"/>
        <end position="40"/>
    </location>
</feature>
<evidence type="ECO:0000256" key="5">
    <source>
        <dbReference type="ARBA" id="ARBA00022989"/>
    </source>
</evidence>
<keyword evidence="5 7" id="KW-1133">Transmembrane helix</keyword>
<feature type="transmembrane region" description="Helical" evidence="7">
    <location>
        <begin position="133"/>
        <end position="152"/>
    </location>
</feature>
<comment type="subcellular location">
    <subcellularLocation>
        <location evidence="1">Cell membrane</location>
        <topology evidence="1">Multi-pass membrane protein</topology>
    </subcellularLocation>
</comment>
<keyword evidence="3" id="KW-0547">Nucleotide-binding</keyword>
<evidence type="ECO:0000256" key="3">
    <source>
        <dbReference type="ARBA" id="ARBA00022741"/>
    </source>
</evidence>
<dbReference type="Gene3D" id="3.40.50.300">
    <property type="entry name" value="P-loop containing nucleotide triphosphate hydrolases"/>
    <property type="match status" value="1"/>
</dbReference>
<keyword evidence="6 7" id="KW-0472">Membrane</keyword>
<dbReference type="Gene3D" id="1.20.1560.10">
    <property type="entry name" value="ABC transporter type 1, transmembrane domain"/>
    <property type="match status" value="1"/>
</dbReference>
<keyword evidence="11" id="KW-1185">Reference proteome</keyword>
<evidence type="ECO:0000256" key="1">
    <source>
        <dbReference type="ARBA" id="ARBA00004651"/>
    </source>
</evidence>
<feature type="transmembrane region" description="Helical" evidence="7">
    <location>
        <begin position="158"/>
        <end position="181"/>
    </location>
</feature>
<dbReference type="PANTHER" id="PTHR43394">
    <property type="entry name" value="ATP-DEPENDENT PERMEASE MDL1, MITOCHONDRIAL"/>
    <property type="match status" value="1"/>
</dbReference>
<evidence type="ECO:0000256" key="7">
    <source>
        <dbReference type="SAM" id="Phobius"/>
    </source>
</evidence>
<dbReference type="GO" id="GO:0005524">
    <property type="term" value="F:ATP binding"/>
    <property type="evidence" value="ECO:0007669"/>
    <property type="project" value="UniProtKB-KW"/>
</dbReference>
<dbReference type="PANTHER" id="PTHR43394:SF1">
    <property type="entry name" value="ATP-BINDING CASSETTE SUB-FAMILY B MEMBER 10, MITOCHONDRIAL"/>
    <property type="match status" value="1"/>
</dbReference>
<feature type="transmembrane region" description="Helical" evidence="7">
    <location>
        <begin position="275"/>
        <end position="296"/>
    </location>
</feature>
<dbReference type="PROSITE" id="PS50893">
    <property type="entry name" value="ABC_TRANSPORTER_2"/>
    <property type="match status" value="1"/>
</dbReference>
<name>A0ABT7UBS7_9FIRM</name>
<keyword evidence="2 7" id="KW-0812">Transmembrane</keyword>
<sequence length="581" mass="64933">MKRLLQELKEYKASSIKAPLFMIGEVGLELSLPTLMAYVIDNGVMKGDMRTAVLMGLVMLVVAFLSLVCGALSAKNASYASAGFVKNLRKAMFENIQRFSFRNVDRYSTAGLITRLMTDTTNVQNAYMMILRMCVRAPMMLILAMVMTFTIHADLAIYFLYALIFLAVALTLITVLSYPVFRRVFRKYDDLNASVQENITNMRVVKAYVKEEAETKKFKSASEKLYEMFCKAEKILVLNGPMMQLAMYACIMAIGWFGAQFVVGGSLTTGELMSMFTYTMQLLMSLMMLSMVFVMVSMSTASAKRIVEVLEETSDIHNPAKPVYEIADGSIRFENVSFDYYTHEFDKDADDAVLRNINLEIASGETIGILGGTGSAKSTLVQLIPRLYDVQKGAVYVGGRNVKEYDLDTLRNEVAMVLQKNVLFSGTIKDNLRWGNDQASDEEMIRACRLAQADEFISRFPDGYDTYIEQGGSNVSGGQKQRLCIARALLKKPKILILDDSTSAVDTKTDALIRKAFREDIPDTTKLIISQRISSIEDADRIVVLNDGEIDGIGTHEELLASNAIYQEIYETQKKGADDDE</sequence>
<dbReference type="SUPFAM" id="SSF52540">
    <property type="entry name" value="P-loop containing nucleoside triphosphate hydrolases"/>
    <property type="match status" value="1"/>
</dbReference>
<gene>
    <name evidence="10" type="ORF">QUV96_05470</name>
</gene>
<proteinExistence type="predicted"/>
<reference evidence="10 11" key="3">
    <citation type="submission" date="2023-06" db="EMBL/GenBank/DDBJ databases">
        <authorList>
            <person name="Zeman M."/>
            <person name="Kubasova T."/>
            <person name="Jahodarova E."/>
            <person name="Nykrynova M."/>
            <person name="Rychlik I."/>
        </authorList>
    </citation>
    <scope>NUCLEOTIDE SEQUENCE [LARGE SCALE GENOMIC DNA]</scope>
    <source>
        <strain evidence="10 11">ET39</strain>
    </source>
</reference>
<dbReference type="SMART" id="SM00382">
    <property type="entry name" value="AAA"/>
    <property type="match status" value="1"/>
</dbReference>
<comment type="caution">
    <text evidence="10">The sequence shown here is derived from an EMBL/GenBank/DDBJ whole genome shotgun (WGS) entry which is preliminary data.</text>
</comment>
<dbReference type="CDD" id="cd18548">
    <property type="entry name" value="ABC_6TM_Tm287_like"/>
    <property type="match status" value="1"/>
</dbReference>
<keyword evidence="4 10" id="KW-0067">ATP-binding</keyword>
<evidence type="ECO:0000256" key="6">
    <source>
        <dbReference type="ARBA" id="ARBA00023136"/>
    </source>
</evidence>
<feature type="domain" description="ABC transporter" evidence="8">
    <location>
        <begin position="331"/>
        <end position="572"/>
    </location>
</feature>
<dbReference type="InterPro" id="IPR036640">
    <property type="entry name" value="ABC1_TM_sf"/>
</dbReference>
<evidence type="ECO:0000256" key="4">
    <source>
        <dbReference type="ARBA" id="ARBA00022840"/>
    </source>
</evidence>
<feature type="transmembrane region" description="Helical" evidence="7">
    <location>
        <begin position="245"/>
        <end position="263"/>
    </location>
</feature>
<dbReference type="Pfam" id="PF00664">
    <property type="entry name" value="ABC_membrane"/>
    <property type="match status" value="1"/>
</dbReference>
<reference evidence="11" key="1">
    <citation type="submission" date="2023-06" db="EMBL/GenBank/DDBJ databases">
        <title>Identification and characterization of horizontal gene transfer across gut microbiota members of farm animals based on homology search.</title>
        <authorList>
            <person name="Zeman M."/>
            <person name="Kubasova T."/>
            <person name="Jahodarova E."/>
            <person name="Nykrynova M."/>
            <person name="Rychlik I."/>
        </authorList>
    </citation>
    <scope>NUCLEOTIDE SEQUENCE [LARGE SCALE GENOMIC DNA]</scope>
    <source>
        <strain evidence="11">ET39</strain>
    </source>
</reference>
<feature type="transmembrane region" description="Helical" evidence="7">
    <location>
        <begin position="52"/>
        <end position="74"/>
    </location>
</feature>
<organism evidence="10 11">
    <name type="scientific">Amedibacillus dolichus</name>
    <dbReference type="NCBI Taxonomy" id="31971"/>
    <lineage>
        <taxon>Bacteria</taxon>
        <taxon>Bacillati</taxon>
        <taxon>Bacillota</taxon>
        <taxon>Erysipelotrichia</taxon>
        <taxon>Erysipelotrichales</taxon>
        <taxon>Erysipelotrichaceae</taxon>
        <taxon>Amedibacillus</taxon>
    </lineage>
</organism>
<dbReference type="InterPro" id="IPR027417">
    <property type="entry name" value="P-loop_NTPase"/>
</dbReference>
<dbReference type="InterPro" id="IPR011527">
    <property type="entry name" value="ABC1_TM_dom"/>
</dbReference>
<dbReference type="SUPFAM" id="SSF90123">
    <property type="entry name" value="ABC transporter transmembrane region"/>
    <property type="match status" value="1"/>
</dbReference>
<dbReference type="Pfam" id="PF00005">
    <property type="entry name" value="ABC_tran"/>
    <property type="match status" value="1"/>
</dbReference>
<protein>
    <submittedName>
        <fullName evidence="10">ABC transporter ATP-binding protein</fullName>
    </submittedName>
</protein>
<dbReference type="InterPro" id="IPR017871">
    <property type="entry name" value="ABC_transporter-like_CS"/>
</dbReference>
<reference evidence="10 11" key="2">
    <citation type="submission" date="2023-06" db="EMBL/GenBank/DDBJ databases">
        <title>Identification and characterization of horizontal gene transfer across gut microbiota members of farm animals based on homology search.</title>
        <authorList>
            <person name="Schwarzerova J."/>
            <person name="Nykrynova M."/>
            <person name="Jureckova K."/>
            <person name="Cejkova D."/>
            <person name="Rychlik I."/>
        </authorList>
    </citation>
    <scope>NUCLEOTIDE SEQUENCE [LARGE SCALE GENOMIC DNA]</scope>
    <source>
        <strain evidence="10 11">ET39</strain>
    </source>
</reference>
<dbReference type="InterPro" id="IPR003439">
    <property type="entry name" value="ABC_transporter-like_ATP-bd"/>
</dbReference>
<accession>A0ABT7UBS7</accession>
<dbReference type="RefSeq" id="WP_289607548.1">
    <property type="nucleotide sequence ID" value="NZ_JAUDCG010000018.1"/>
</dbReference>
<evidence type="ECO:0000313" key="11">
    <source>
        <dbReference type="Proteomes" id="UP001529340"/>
    </source>
</evidence>
<feature type="domain" description="ABC transmembrane type-1" evidence="9">
    <location>
        <begin position="20"/>
        <end position="298"/>
    </location>
</feature>
<dbReference type="Proteomes" id="UP001529340">
    <property type="component" value="Unassembled WGS sequence"/>
</dbReference>
<dbReference type="PROSITE" id="PS50929">
    <property type="entry name" value="ABC_TM1F"/>
    <property type="match status" value="1"/>
</dbReference>